<dbReference type="AlphaFoldDB" id="X1AHA9"/>
<evidence type="ECO:0000256" key="11">
    <source>
        <dbReference type="SAM" id="Phobius"/>
    </source>
</evidence>
<evidence type="ECO:0000256" key="6">
    <source>
        <dbReference type="ARBA" id="ARBA00022692"/>
    </source>
</evidence>
<dbReference type="PANTHER" id="PTHR31412:SF0">
    <property type="entry name" value="ZINC METALLOPROTEASE EGY1, CHLOROPLASTIC-RELATED"/>
    <property type="match status" value="1"/>
</dbReference>
<evidence type="ECO:0000256" key="5">
    <source>
        <dbReference type="ARBA" id="ARBA00022670"/>
    </source>
</evidence>
<reference evidence="13" key="1">
    <citation type="journal article" date="2014" name="Front. Microbiol.">
        <title>High frequency of phylogenetically diverse reductive dehalogenase-homologous genes in deep subseafloor sedimentary metagenomes.</title>
        <authorList>
            <person name="Kawai M."/>
            <person name="Futagami T."/>
            <person name="Toyoda A."/>
            <person name="Takaki Y."/>
            <person name="Nishi S."/>
            <person name="Hori S."/>
            <person name="Arai W."/>
            <person name="Tsubouchi T."/>
            <person name="Morono Y."/>
            <person name="Uchiyama I."/>
            <person name="Ito T."/>
            <person name="Fujiyama A."/>
            <person name="Inagaki F."/>
            <person name="Takami H."/>
        </authorList>
    </citation>
    <scope>NUCLEOTIDE SEQUENCE</scope>
    <source>
        <strain evidence="13">Expedition CK06-06</strain>
    </source>
</reference>
<dbReference type="GO" id="GO:0016020">
    <property type="term" value="C:membrane"/>
    <property type="evidence" value="ECO:0007669"/>
    <property type="project" value="UniProtKB-SubCell"/>
</dbReference>
<evidence type="ECO:0000256" key="1">
    <source>
        <dbReference type="ARBA" id="ARBA00004141"/>
    </source>
</evidence>
<comment type="caution">
    <text evidence="13">The sequence shown here is derived from an EMBL/GenBank/DDBJ whole genome shotgun (WGS) entry which is preliminary data.</text>
</comment>
<keyword evidence="3" id="KW-0150">Chloroplast</keyword>
<name>X1AHA9_9ZZZZ</name>
<dbReference type="InterPro" id="IPR008915">
    <property type="entry name" value="Peptidase_M50"/>
</dbReference>
<dbReference type="GO" id="GO:0009507">
    <property type="term" value="C:chloroplast"/>
    <property type="evidence" value="ECO:0007669"/>
    <property type="project" value="UniProtKB-SubCell"/>
</dbReference>
<evidence type="ECO:0000256" key="4">
    <source>
        <dbReference type="ARBA" id="ARBA00022640"/>
    </source>
</evidence>
<keyword evidence="7" id="KW-0378">Hydrolase</keyword>
<keyword evidence="4" id="KW-0934">Plastid</keyword>
<keyword evidence="10 11" id="KW-0472">Membrane</keyword>
<evidence type="ECO:0000256" key="8">
    <source>
        <dbReference type="ARBA" id="ARBA00022946"/>
    </source>
</evidence>
<dbReference type="GO" id="GO:0008233">
    <property type="term" value="F:peptidase activity"/>
    <property type="evidence" value="ECO:0007669"/>
    <property type="project" value="UniProtKB-KW"/>
</dbReference>
<keyword evidence="6 11" id="KW-0812">Transmembrane</keyword>
<feature type="transmembrane region" description="Helical" evidence="11">
    <location>
        <begin position="150"/>
        <end position="165"/>
    </location>
</feature>
<keyword evidence="8" id="KW-0809">Transit peptide</keyword>
<organism evidence="13">
    <name type="scientific">marine sediment metagenome</name>
    <dbReference type="NCBI Taxonomy" id="412755"/>
    <lineage>
        <taxon>unclassified sequences</taxon>
        <taxon>metagenomes</taxon>
        <taxon>ecological metagenomes</taxon>
    </lineage>
</organism>
<protein>
    <recommendedName>
        <fullName evidence="12">Peptidase M50 domain-containing protein</fullName>
    </recommendedName>
</protein>
<dbReference type="GO" id="GO:0006508">
    <property type="term" value="P:proteolysis"/>
    <property type="evidence" value="ECO:0007669"/>
    <property type="project" value="UniProtKB-KW"/>
</dbReference>
<proteinExistence type="predicted"/>
<comment type="subcellular location">
    <subcellularLocation>
        <location evidence="1">Membrane</location>
        <topology evidence="1">Multi-pass membrane protein</topology>
    </subcellularLocation>
    <subcellularLocation>
        <location evidence="2">Plastid</location>
        <location evidence="2">Chloroplast</location>
    </subcellularLocation>
</comment>
<dbReference type="InterPro" id="IPR044838">
    <property type="entry name" value="EGY1-like"/>
</dbReference>
<evidence type="ECO:0000256" key="7">
    <source>
        <dbReference type="ARBA" id="ARBA00022801"/>
    </source>
</evidence>
<sequence>MGAFIQLKQPPKNKRILLDIGVSGPIAGLVVAFPILLYGLSLSHIETIILPVGQGIQLEGNSLLYLLAKYIVFGQLLPAPSTYGDLPAFLYWVRYFFTSQPLPLGGIDVFISPIAWAGWAGLLVTALNLIPAGQLDGGHVIYSLFGQRSKLLLPFILVFLVLLGFV</sequence>
<evidence type="ECO:0000256" key="9">
    <source>
        <dbReference type="ARBA" id="ARBA00022989"/>
    </source>
</evidence>
<feature type="transmembrane region" description="Helical" evidence="11">
    <location>
        <begin position="16"/>
        <end position="40"/>
    </location>
</feature>
<feature type="non-terminal residue" evidence="13">
    <location>
        <position position="166"/>
    </location>
</feature>
<evidence type="ECO:0000313" key="13">
    <source>
        <dbReference type="EMBL" id="GAG81369.1"/>
    </source>
</evidence>
<dbReference type="EMBL" id="BART01011147">
    <property type="protein sequence ID" value="GAG81369.1"/>
    <property type="molecule type" value="Genomic_DNA"/>
</dbReference>
<accession>X1AHA9</accession>
<feature type="transmembrane region" description="Helical" evidence="11">
    <location>
        <begin position="109"/>
        <end position="130"/>
    </location>
</feature>
<feature type="domain" description="Peptidase M50" evidence="12">
    <location>
        <begin position="2"/>
        <end position="150"/>
    </location>
</feature>
<dbReference type="Pfam" id="PF02163">
    <property type="entry name" value="Peptidase_M50"/>
    <property type="match status" value="1"/>
</dbReference>
<gene>
    <name evidence="13" type="ORF">S01H4_23894</name>
</gene>
<keyword evidence="9 11" id="KW-1133">Transmembrane helix</keyword>
<keyword evidence="5" id="KW-0645">Protease</keyword>
<evidence type="ECO:0000259" key="12">
    <source>
        <dbReference type="Pfam" id="PF02163"/>
    </source>
</evidence>
<evidence type="ECO:0000256" key="3">
    <source>
        <dbReference type="ARBA" id="ARBA00022528"/>
    </source>
</evidence>
<dbReference type="PANTHER" id="PTHR31412">
    <property type="entry name" value="ZINC METALLOPROTEASE EGY1"/>
    <property type="match status" value="1"/>
</dbReference>
<evidence type="ECO:0000256" key="10">
    <source>
        <dbReference type="ARBA" id="ARBA00023136"/>
    </source>
</evidence>
<evidence type="ECO:0000256" key="2">
    <source>
        <dbReference type="ARBA" id="ARBA00004229"/>
    </source>
</evidence>